<dbReference type="PANTHER" id="PTHR43771">
    <property type="entry name" value="PHOSPHOMANNOMUTASE"/>
    <property type="match status" value="1"/>
</dbReference>
<comment type="similarity">
    <text evidence="2 7">Belongs to the phosphohexose mutase family.</text>
</comment>
<dbReference type="InterPro" id="IPR005845">
    <property type="entry name" value="A-D-PHexomutase_a/b/a-II"/>
</dbReference>
<feature type="domain" description="Alpha-D-phosphohexomutase alpha/beta/alpha" evidence="11">
    <location>
        <begin position="252"/>
        <end position="357"/>
    </location>
</feature>
<dbReference type="Pfam" id="PF02879">
    <property type="entry name" value="PGM_PMM_II"/>
    <property type="match status" value="1"/>
</dbReference>
<dbReference type="Pfam" id="PF02878">
    <property type="entry name" value="PGM_PMM_I"/>
    <property type="match status" value="1"/>
</dbReference>
<keyword evidence="5 7" id="KW-0460">Magnesium</keyword>
<name>A0A2G1WKE9_9EURY</name>
<evidence type="ECO:0000313" key="12">
    <source>
        <dbReference type="EMBL" id="PHQ39446.1"/>
    </source>
</evidence>
<dbReference type="EMBL" id="NHOA01000038">
    <property type="protein sequence ID" value="PHQ39446.1"/>
    <property type="molecule type" value="Genomic_DNA"/>
</dbReference>
<dbReference type="RefSeq" id="WP_099254794.1">
    <property type="nucleotide sequence ID" value="NZ_NHOA01000038.1"/>
</dbReference>
<accession>A0A2G1WKE9</accession>
<evidence type="ECO:0000256" key="6">
    <source>
        <dbReference type="ARBA" id="ARBA00023235"/>
    </source>
</evidence>
<dbReference type="Pfam" id="PF02880">
    <property type="entry name" value="PGM_PMM_III"/>
    <property type="match status" value="1"/>
</dbReference>
<dbReference type="Gene3D" id="3.40.120.10">
    <property type="entry name" value="Alpha-D-Glucose-1,6-Bisphosphate, subunit A, domain 3"/>
    <property type="match status" value="3"/>
</dbReference>
<dbReference type="Gene3D" id="3.30.310.50">
    <property type="entry name" value="Alpha-D-phosphohexomutase, C-terminal domain"/>
    <property type="match status" value="1"/>
</dbReference>
<dbReference type="InterPro" id="IPR005846">
    <property type="entry name" value="A-D-PHexomutase_a/b/a-III"/>
</dbReference>
<evidence type="ECO:0000256" key="4">
    <source>
        <dbReference type="ARBA" id="ARBA00022723"/>
    </source>
</evidence>
<dbReference type="InterPro" id="IPR005841">
    <property type="entry name" value="Alpha-D-phosphohexomutase_SF"/>
</dbReference>
<dbReference type="GO" id="GO:0008966">
    <property type="term" value="F:phosphoglucosamine mutase activity"/>
    <property type="evidence" value="ECO:0007669"/>
    <property type="project" value="InterPro"/>
</dbReference>
<feature type="domain" description="Alpha-D-phosphohexomutase alpha/beta/alpha" evidence="9">
    <location>
        <begin position="5"/>
        <end position="132"/>
    </location>
</feature>
<dbReference type="GO" id="GO:0005975">
    <property type="term" value="P:carbohydrate metabolic process"/>
    <property type="evidence" value="ECO:0007669"/>
    <property type="project" value="InterPro"/>
</dbReference>
<dbReference type="Proteomes" id="UP000222824">
    <property type="component" value="Unassembled WGS sequence"/>
</dbReference>
<dbReference type="PROSITE" id="PS00710">
    <property type="entry name" value="PGM_PMM"/>
    <property type="match status" value="1"/>
</dbReference>
<dbReference type="InterPro" id="IPR036900">
    <property type="entry name" value="A-D-PHexomutase_C_sf"/>
</dbReference>
<dbReference type="InterPro" id="IPR005844">
    <property type="entry name" value="A-D-PHexomutase_a/b/a-I"/>
</dbReference>
<feature type="domain" description="Alpha-D-phosphohexomutase C-terminal" evidence="8">
    <location>
        <begin position="366"/>
        <end position="431"/>
    </location>
</feature>
<sequence>MTQRDYFGTSGIRGRVGTEVDADLALTVGRALASEADRVVVGRDARTTGATLVDALAAGLTECGTDVIDVGVASTPTVARGIAARDADAGVAVTASHNPPRDNGLKLWQPSGQAYDQSGQDRLVERIRAADFVRQPWDAFGTRSTWTEAQAAHVEAIVESVDVSDPPSVVVDLGNGAGGVSVEALQSIGCSVETLNAQPDGRFPGRPSEPTAENCSTLAATVASTDADLGIAHDGDADRMMAVTEDGEFVSGDVLLALFARDAAGAGDRVAVPVDTSLLVADALADAGAEVVRTRVGDVFVAERTTEEGVVFGGEPSGAWIFPDDTLCPDGPLAAAKLVELVSRVGSLAAQVDSIERYPIRRTTFEVPEKAAVMERLTAAVSDDYDDVDTLDGVRVDLGDGWFLVRASGTEPRIRVTAEARDPDRADAVFQTARTLVETHRDAA</sequence>
<dbReference type="InterPro" id="IPR005843">
    <property type="entry name" value="A-D-PHexomutase_C"/>
</dbReference>
<evidence type="ECO:0000256" key="2">
    <source>
        <dbReference type="ARBA" id="ARBA00010231"/>
    </source>
</evidence>
<dbReference type="GO" id="GO:0000287">
    <property type="term" value="F:magnesium ion binding"/>
    <property type="evidence" value="ECO:0007669"/>
    <property type="project" value="InterPro"/>
</dbReference>
<dbReference type="PANTHER" id="PTHR43771:SF1">
    <property type="entry name" value="PHOSPHOMANNOMUTASE"/>
    <property type="match status" value="1"/>
</dbReference>
<evidence type="ECO:0000313" key="13">
    <source>
        <dbReference type="Proteomes" id="UP000222824"/>
    </source>
</evidence>
<dbReference type="Pfam" id="PF00408">
    <property type="entry name" value="PGM_PMM_IV"/>
    <property type="match status" value="1"/>
</dbReference>
<evidence type="ECO:0000259" key="11">
    <source>
        <dbReference type="Pfam" id="PF02880"/>
    </source>
</evidence>
<evidence type="ECO:0000259" key="9">
    <source>
        <dbReference type="Pfam" id="PF02878"/>
    </source>
</evidence>
<evidence type="ECO:0000256" key="3">
    <source>
        <dbReference type="ARBA" id="ARBA00022553"/>
    </source>
</evidence>
<keyword evidence="4 7" id="KW-0479">Metal-binding</keyword>
<dbReference type="InterPro" id="IPR016066">
    <property type="entry name" value="A-D-PHexomutase_CS"/>
</dbReference>
<dbReference type="NCBIfam" id="TIGR03990">
    <property type="entry name" value="Arch_GlmM"/>
    <property type="match status" value="1"/>
</dbReference>
<dbReference type="SUPFAM" id="SSF55957">
    <property type="entry name" value="Phosphoglucomutase, C-terminal domain"/>
    <property type="match status" value="1"/>
</dbReference>
<dbReference type="AlphaFoldDB" id="A0A2G1WKE9"/>
<organism evidence="12 13">
    <name type="scientific">Halorubrum persicum</name>
    <dbReference type="NCBI Taxonomy" id="1383844"/>
    <lineage>
        <taxon>Archaea</taxon>
        <taxon>Methanobacteriati</taxon>
        <taxon>Methanobacteriota</taxon>
        <taxon>Stenosarchaea group</taxon>
        <taxon>Halobacteria</taxon>
        <taxon>Halobacteriales</taxon>
        <taxon>Haloferacaceae</taxon>
        <taxon>Halorubrum</taxon>
    </lineage>
</organism>
<evidence type="ECO:0000259" key="10">
    <source>
        <dbReference type="Pfam" id="PF02879"/>
    </source>
</evidence>
<dbReference type="InterPro" id="IPR024086">
    <property type="entry name" value="GlmM_arc-type"/>
</dbReference>
<feature type="domain" description="Alpha-D-phosphohexomutase alpha/beta/alpha" evidence="10">
    <location>
        <begin position="152"/>
        <end position="247"/>
    </location>
</feature>
<dbReference type="OrthoDB" id="10363at2157"/>
<dbReference type="CDD" id="cd03087">
    <property type="entry name" value="PGM_like1"/>
    <property type="match status" value="1"/>
</dbReference>
<proteinExistence type="inferred from homology"/>
<evidence type="ECO:0000259" key="8">
    <source>
        <dbReference type="Pfam" id="PF00408"/>
    </source>
</evidence>
<dbReference type="PRINTS" id="PR00509">
    <property type="entry name" value="PGMPMM"/>
</dbReference>
<dbReference type="SUPFAM" id="SSF53738">
    <property type="entry name" value="Phosphoglucomutase, first 3 domains"/>
    <property type="match status" value="3"/>
</dbReference>
<gene>
    <name evidence="12" type="ORF">DJ69_06065</name>
</gene>
<comment type="cofactor">
    <cofactor evidence="1">
        <name>Mg(2+)</name>
        <dbReference type="ChEBI" id="CHEBI:18420"/>
    </cofactor>
</comment>
<evidence type="ECO:0000256" key="7">
    <source>
        <dbReference type="RuleBase" id="RU004326"/>
    </source>
</evidence>
<evidence type="ECO:0000256" key="5">
    <source>
        <dbReference type="ARBA" id="ARBA00022842"/>
    </source>
</evidence>
<comment type="caution">
    <text evidence="12">The sequence shown here is derived from an EMBL/GenBank/DDBJ whole genome shotgun (WGS) entry which is preliminary data.</text>
</comment>
<dbReference type="InterPro" id="IPR016055">
    <property type="entry name" value="A-D-PHexomutase_a/b/a-I/II/III"/>
</dbReference>
<keyword evidence="6" id="KW-0413">Isomerase</keyword>
<keyword evidence="3" id="KW-0597">Phosphoprotein</keyword>
<keyword evidence="13" id="KW-1185">Reference proteome</keyword>
<evidence type="ECO:0000256" key="1">
    <source>
        <dbReference type="ARBA" id="ARBA00001946"/>
    </source>
</evidence>
<reference evidence="12 13" key="1">
    <citation type="journal article" date="2014" name="Front. Microbiol.">
        <title>Population and genomic analysis of the genus Halorubrum.</title>
        <authorList>
            <person name="Fullmer M.S."/>
            <person name="Soucy S.M."/>
            <person name="Swithers K.S."/>
            <person name="Makkay A.M."/>
            <person name="Wheeler R."/>
            <person name="Ventosa A."/>
            <person name="Gogarten J.P."/>
            <person name="Papke R.T."/>
        </authorList>
    </citation>
    <scope>NUCLEOTIDE SEQUENCE [LARGE SCALE GENOMIC DNA]</scope>
    <source>
        <strain evidence="12 13">C49</strain>
    </source>
</reference>
<protein>
    <submittedName>
        <fullName evidence="12">Phosphoglucosamine mutase</fullName>
    </submittedName>
</protein>